<reference evidence="1 2" key="1">
    <citation type="submission" date="2017-11" db="EMBL/GenBank/DDBJ databases">
        <title>Genome sequencing of Prevotella intermedia KCOM 1949.</title>
        <authorList>
            <person name="Kook J.-K."/>
            <person name="Park S.-N."/>
            <person name="Lim Y.K."/>
        </authorList>
    </citation>
    <scope>NUCLEOTIDE SEQUENCE [LARGE SCALE GENOMIC DNA]</scope>
    <source>
        <strain evidence="1 2">KCOM 1949</strain>
    </source>
</reference>
<sequence>METKRWKNIFFLSFIRPFCIDIFFLNTPIINPTNAMKPVVAKAGIIQKYTSEEAMMGSKTNSKRDSMYPTFSQKSLFFTLNCSERVG</sequence>
<name>A0A2D3LM87_PREIN</name>
<evidence type="ECO:0000313" key="2">
    <source>
        <dbReference type="Proteomes" id="UP000230742"/>
    </source>
</evidence>
<protein>
    <submittedName>
        <fullName evidence="1">Uncharacterized protein</fullName>
    </submittedName>
</protein>
<dbReference type="AlphaFoldDB" id="A0A2D3LM87"/>
<evidence type="ECO:0000313" key="1">
    <source>
        <dbReference type="EMBL" id="ATV31718.1"/>
    </source>
</evidence>
<dbReference type="Proteomes" id="UP000230742">
    <property type="component" value="Chromosome 2"/>
</dbReference>
<accession>A0A2D3LM87</accession>
<organism evidence="1 2">
    <name type="scientific">Prevotella intermedia</name>
    <dbReference type="NCBI Taxonomy" id="28131"/>
    <lineage>
        <taxon>Bacteria</taxon>
        <taxon>Pseudomonadati</taxon>
        <taxon>Bacteroidota</taxon>
        <taxon>Bacteroidia</taxon>
        <taxon>Bacteroidales</taxon>
        <taxon>Prevotellaceae</taxon>
        <taxon>Prevotella</taxon>
    </lineage>
</organism>
<gene>
    <name evidence="1" type="ORF">CTM46_09250</name>
</gene>
<proteinExistence type="predicted"/>
<dbReference type="RefSeq" id="WP_100014641.1">
    <property type="nucleotide sequence ID" value="NZ_PENE01000002.1"/>
</dbReference>
<dbReference type="EMBL" id="CP024728">
    <property type="protein sequence ID" value="ATV31718.1"/>
    <property type="molecule type" value="Genomic_DNA"/>
</dbReference>